<comment type="caution">
    <text evidence="2">The sequence shown here is derived from an EMBL/GenBank/DDBJ whole genome shotgun (WGS) entry which is preliminary data.</text>
</comment>
<dbReference type="Pfam" id="PF03551">
    <property type="entry name" value="PadR"/>
    <property type="match status" value="1"/>
</dbReference>
<dbReference type="InterPro" id="IPR005149">
    <property type="entry name" value="Tscrpt_reg_PadR_N"/>
</dbReference>
<proteinExistence type="predicted"/>
<dbReference type="Proteomes" id="UP001597448">
    <property type="component" value="Unassembled WGS sequence"/>
</dbReference>
<evidence type="ECO:0000259" key="1">
    <source>
        <dbReference type="Pfam" id="PF03551"/>
    </source>
</evidence>
<reference evidence="3" key="1">
    <citation type="journal article" date="2019" name="Int. J. Syst. Evol. Microbiol.">
        <title>The Global Catalogue of Microorganisms (GCM) 10K type strain sequencing project: providing services to taxonomists for standard genome sequencing and annotation.</title>
        <authorList>
            <consortium name="The Broad Institute Genomics Platform"/>
            <consortium name="The Broad Institute Genome Sequencing Center for Infectious Disease"/>
            <person name="Wu L."/>
            <person name="Ma J."/>
        </authorList>
    </citation>
    <scope>NUCLEOTIDE SEQUENCE [LARGE SCALE GENOMIC DNA]</scope>
    <source>
        <strain evidence="3">CCM 8725</strain>
    </source>
</reference>
<sequence length="197" mass="23033">MQIKVSGKPMPMKLLILGILLERDMHPYEITLVMKERSMDQVIKLQTGSLYYAVDKLAAGGHIEAVEIIHSPDRPDKTIYRITDKGKELMEQLILQQIKKSDPPYHPLYMALALARHIDQDKVAKLLEERIREAEHQVNFAYQVYEEHISIVPRSVLHMMYGRYEHSQTELKWLKRLYEDVAVRKMNDIGRPIIADE</sequence>
<evidence type="ECO:0000313" key="3">
    <source>
        <dbReference type="Proteomes" id="UP001597448"/>
    </source>
</evidence>
<keyword evidence="3" id="KW-1185">Reference proteome</keyword>
<evidence type="ECO:0000313" key="2">
    <source>
        <dbReference type="EMBL" id="MFD2411677.1"/>
    </source>
</evidence>
<dbReference type="RefSeq" id="WP_379258282.1">
    <property type="nucleotide sequence ID" value="NZ_JBHSVQ010000001.1"/>
</dbReference>
<dbReference type="InterPro" id="IPR036390">
    <property type="entry name" value="WH_DNA-bd_sf"/>
</dbReference>
<dbReference type="Gene3D" id="1.10.10.10">
    <property type="entry name" value="Winged helix-like DNA-binding domain superfamily/Winged helix DNA-binding domain"/>
    <property type="match status" value="1"/>
</dbReference>
<feature type="domain" description="Transcription regulator PadR N-terminal" evidence="1">
    <location>
        <begin position="16"/>
        <end position="91"/>
    </location>
</feature>
<dbReference type="PANTHER" id="PTHR43252">
    <property type="entry name" value="TRANSCRIPTIONAL REGULATOR YQJI"/>
    <property type="match status" value="1"/>
</dbReference>
<organism evidence="2 3">
    <name type="scientific">Paenibacillus rhizoplanae</name>
    <dbReference type="NCBI Taxonomy" id="1917181"/>
    <lineage>
        <taxon>Bacteria</taxon>
        <taxon>Bacillati</taxon>
        <taxon>Bacillota</taxon>
        <taxon>Bacilli</taxon>
        <taxon>Bacillales</taxon>
        <taxon>Paenibacillaceae</taxon>
        <taxon>Paenibacillus</taxon>
    </lineage>
</organism>
<dbReference type="PANTHER" id="PTHR43252:SF7">
    <property type="entry name" value="TRANSCRIPTIONAL REGULATOR YQJI"/>
    <property type="match status" value="1"/>
</dbReference>
<name>A0ABW5FCV8_9BACL</name>
<dbReference type="SUPFAM" id="SSF46785">
    <property type="entry name" value="Winged helix' DNA-binding domain"/>
    <property type="match status" value="1"/>
</dbReference>
<dbReference type="InterPro" id="IPR036388">
    <property type="entry name" value="WH-like_DNA-bd_sf"/>
</dbReference>
<dbReference type="EMBL" id="JBHUKY010000030">
    <property type="protein sequence ID" value="MFD2411677.1"/>
    <property type="molecule type" value="Genomic_DNA"/>
</dbReference>
<accession>A0ABW5FCV8</accession>
<gene>
    <name evidence="2" type="ORF">ACFSX3_17440</name>
</gene>
<protein>
    <submittedName>
        <fullName evidence="2">PadR family transcriptional regulator</fullName>
    </submittedName>
</protein>